<dbReference type="RefSeq" id="WP_136337741.1">
    <property type="nucleotide sequence ID" value="NZ_SSMD01000001.1"/>
</dbReference>
<proteinExistence type="predicted"/>
<accession>A0A4S3ME80</accession>
<dbReference type="Proteomes" id="UP000306113">
    <property type="component" value="Unassembled WGS sequence"/>
</dbReference>
<keyword evidence="2" id="KW-1185">Reference proteome</keyword>
<comment type="caution">
    <text evidence="1">The sequence shown here is derived from an EMBL/GenBank/DDBJ whole genome shotgun (WGS) entry which is preliminary data.</text>
</comment>
<protein>
    <recommendedName>
        <fullName evidence="3">Tetratricopeptide repeat protein</fullName>
    </recommendedName>
</protein>
<dbReference type="SUPFAM" id="SSF48452">
    <property type="entry name" value="TPR-like"/>
    <property type="match status" value="1"/>
</dbReference>
<evidence type="ECO:0008006" key="3">
    <source>
        <dbReference type="Google" id="ProtNLM"/>
    </source>
</evidence>
<evidence type="ECO:0000313" key="1">
    <source>
        <dbReference type="EMBL" id="THD76797.1"/>
    </source>
</evidence>
<dbReference type="OrthoDB" id="7862771at2"/>
<name>A0A4S3ME80_9RHOB</name>
<reference evidence="1 2" key="1">
    <citation type="submission" date="2019-04" db="EMBL/GenBank/DDBJ databases">
        <title>Draft genome sequence of Youngimonas vesicularis.</title>
        <authorList>
            <person name="Hameed A."/>
        </authorList>
    </citation>
    <scope>NUCLEOTIDE SEQUENCE [LARGE SCALE GENOMIC DNA]</scope>
    <source>
        <strain evidence="1 2">CC-AMW-E</strain>
    </source>
</reference>
<dbReference type="Gene3D" id="1.25.40.10">
    <property type="entry name" value="Tetratricopeptide repeat domain"/>
    <property type="match status" value="1"/>
</dbReference>
<dbReference type="Pfam" id="PF13432">
    <property type="entry name" value="TPR_16"/>
    <property type="match status" value="1"/>
</dbReference>
<organism evidence="1 2">
    <name type="scientific">Thalassobius vesicularis</name>
    <dbReference type="NCBI Taxonomy" id="1294297"/>
    <lineage>
        <taxon>Bacteria</taxon>
        <taxon>Pseudomonadati</taxon>
        <taxon>Pseudomonadota</taxon>
        <taxon>Alphaproteobacteria</taxon>
        <taxon>Rhodobacterales</taxon>
        <taxon>Roseobacteraceae</taxon>
        <taxon>Thalassovita</taxon>
    </lineage>
</organism>
<evidence type="ECO:0000313" key="2">
    <source>
        <dbReference type="Proteomes" id="UP000306113"/>
    </source>
</evidence>
<sequence length="170" mass="18288">MQATLFSRTAVAVISLTLLVSCGEDFAGANSFQARYSNARDALEKGDYQKASRAYGKLLDQAGPLRPRLQLEYAHSELRLGNYASAARLAGEVAQTQKGDARGAALTVFATAQHELALLYLEKGETDAAKPLLKSARSAMAEVVKSYPELDPLNAMSARKAAIDAQLKRL</sequence>
<dbReference type="AlphaFoldDB" id="A0A4S3ME80"/>
<dbReference type="InterPro" id="IPR011990">
    <property type="entry name" value="TPR-like_helical_dom_sf"/>
</dbReference>
<dbReference type="EMBL" id="SSMD01000001">
    <property type="protein sequence ID" value="THD76797.1"/>
    <property type="molecule type" value="Genomic_DNA"/>
</dbReference>
<gene>
    <name evidence="1" type="ORF">E7681_02865</name>
</gene>